<feature type="signal peptide" evidence="4">
    <location>
        <begin position="1"/>
        <end position="28"/>
    </location>
</feature>
<dbReference type="GO" id="GO:0030288">
    <property type="term" value="C:outer membrane-bounded periplasmic space"/>
    <property type="evidence" value="ECO:0007669"/>
    <property type="project" value="TreeGrafter"/>
</dbReference>
<dbReference type="Proteomes" id="UP000323164">
    <property type="component" value="Unassembled WGS sequence"/>
</dbReference>
<protein>
    <recommendedName>
        <fullName evidence="4">Lipopolysaccharide export system protein LptA</fullName>
    </recommendedName>
</protein>
<keyword evidence="7" id="KW-1185">Reference proteome</keyword>
<proteinExistence type="inferred from homology"/>
<dbReference type="PANTHER" id="PTHR36504">
    <property type="entry name" value="LIPOPOLYSACCHARIDE EXPORT SYSTEM PROTEIN LPTA"/>
    <property type="match status" value="1"/>
</dbReference>
<dbReference type="EMBL" id="VTRV01000006">
    <property type="protein sequence ID" value="TZF91602.1"/>
    <property type="molecule type" value="Genomic_DNA"/>
</dbReference>
<comment type="function">
    <text evidence="4">Involved in the assembly of lipopolysaccharide (LPS). Required for the translocation of LPS from the inner membrane to the outer membrane. May form a bridge between the inner membrane and the outer membrane, via interactions with LptC and LptD, thereby facilitating LPS transfer across the periplasm.</text>
</comment>
<evidence type="ECO:0000256" key="2">
    <source>
        <dbReference type="ARBA" id="ARBA00022729"/>
    </source>
</evidence>
<dbReference type="GO" id="GO:0015920">
    <property type="term" value="P:lipopolysaccharide transport"/>
    <property type="evidence" value="ECO:0007669"/>
    <property type="project" value="UniProtKB-UniRule"/>
</dbReference>
<sequence precursor="true">MQRHAMSQSRSAIIAGVLLLCSSATAYARSSDRRQPMDVEGASFDTSLNDNGVTVFTGNVTIRQGSLMIQADRAEISRAGGNPSRAVLSGRPVRLTEQLDDGTPMNATSARVDYDLRTEIVVFTGGVNLQQPRGNLSGDRVTYNMKSGQVASGGAAGGGRVKMRIMPKNAGTP</sequence>
<dbReference type="AlphaFoldDB" id="A0A5D8ZBV7"/>
<dbReference type="GO" id="GO:0001530">
    <property type="term" value="F:lipopolysaccharide binding"/>
    <property type="evidence" value="ECO:0007669"/>
    <property type="project" value="InterPro"/>
</dbReference>
<dbReference type="InterPro" id="IPR005653">
    <property type="entry name" value="OstA-like_N"/>
</dbReference>
<feature type="chain" id="PRO_5023230736" description="Lipopolysaccharide export system protein LptA" evidence="4">
    <location>
        <begin position="29"/>
        <end position="173"/>
    </location>
</feature>
<evidence type="ECO:0000256" key="3">
    <source>
        <dbReference type="ARBA" id="ARBA00022764"/>
    </source>
</evidence>
<dbReference type="NCBIfam" id="TIGR03002">
    <property type="entry name" value="outer_YhbN_LptA"/>
    <property type="match status" value="1"/>
</dbReference>
<keyword evidence="3 4" id="KW-0574">Periplasm</keyword>
<name>A0A5D8ZBV7_9GAMM</name>
<evidence type="ECO:0000256" key="1">
    <source>
        <dbReference type="ARBA" id="ARBA00022448"/>
    </source>
</evidence>
<evidence type="ECO:0000313" key="7">
    <source>
        <dbReference type="Proteomes" id="UP000323164"/>
    </source>
</evidence>
<accession>A0A5D8ZBV7</accession>
<reference evidence="6 7" key="1">
    <citation type="submission" date="2019-08" db="EMBL/GenBank/DDBJ databases">
        <title>Draft genome sequence of Lysobacter sp. UKS-15.</title>
        <authorList>
            <person name="Im W.-T."/>
        </authorList>
    </citation>
    <scope>NUCLEOTIDE SEQUENCE [LARGE SCALE GENOMIC DNA]</scope>
    <source>
        <strain evidence="6 7">UKS-15</strain>
    </source>
</reference>
<evidence type="ECO:0000313" key="6">
    <source>
        <dbReference type="EMBL" id="TZF91602.1"/>
    </source>
</evidence>
<dbReference type="GO" id="GO:0009279">
    <property type="term" value="C:cell outer membrane"/>
    <property type="evidence" value="ECO:0007669"/>
    <property type="project" value="TreeGrafter"/>
</dbReference>
<keyword evidence="1 4" id="KW-0813">Transport</keyword>
<comment type="caution">
    <text evidence="6">The sequence shown here is derived from an EMBL/GenBank/DDBJ whole genome shotgun (WGS) entry which is preliminary data.</text>
</comment>
<dbReference type="GO" id="GO:0043165">
    <property type="term" value="P:Gram-negative-bacterium-type cell outer membrane assembly"/>
    <property type="evidence" value="ECO:0007669"/>
    <property type="project" value="UniProtKB-UniRule"/>
</dbReference>
<evidence type="ECO:0000259" key="5">
    <source>
        <dbReference type="Pfam" id="PF03968"/>
    </source>
</evidence>
<dbReference type="PANTHER" id="PTHR36504:SF1">
    <property type="entry name" value="LIPOPOLYSACCHARIDE EXPORT SYSTEM PROTEIN LPTA"/>
    <property type="match status" value="1"/>
</dbReference>
<dbReference type="Pfam" id="PF03968">
    <property type="entry name" value="LptD_N"/>
    <property type="match status" value="1"/>
</dbReference>
<comment type="subcellular location">
    <subcellularLocation>
        <location evidence="4">Periplasm</location>
    </subcellularLocation>
</comment>
<dbReference type="InterPro" id="IPR052037">
    <property type="entry name" value="LPS_export_LptA"/>
</dbReference>
<gene>
    <name evidence="4 6" type="primary">lptA</name>
    <name evidence="6" type="ORF">FW784_01205</name>
</gene>
<dbReference type="OrthoDB" id="9795964at2"/>
<organism evidence="6 7">
    <name type="scientific">Cognatilysobacter lacus</name>
    <dbReference type="NCBI Taxonomy" id="1643323"/>
    <lineage>
        <taxon>Bacteria</taxon>
        <taxon>Pseudomonadati</taxon>
        <taxon>Pseudomonadota</taxon>
        <taxon>Gammaproteobacteria</taxon>
        <taxon>Lysobacterales</taxon>
        <taxon>Lysobacteraceae</taxon>
        <taxon>Cognatilysobacter</taxon>
    </lineage>
</organism>
<comment type="subunit">
    <text evidence="4">Component of the lipopolysaccharide transport and assembly complex.</text>
</comment>
<feature type="domain" description="Organic solvent tolerance-like N-terminal" evidence="5">
    <location>
        <begin position="47"/>
        <end position="148"/>
    </location>
</feature>
<comment type="similarity">
    <text evidence="4">Belongs to the LptA family.</text>
</comment>
<dbReference type="InterPro" id="IPR014340">
    <property type="entry name" value="LptA"/>
</dbReference>
<dbReference type="Gene3D" id="2.60.450.10">
    <property type="entry name" value="Lipopolysaccharide (LPS) transport protein A like domain"/>
    <property type="match status" value="1"/>
</dbReference>
<keyword evidence="2 4" id="KW-0732">Signal</keyword>
<evidence type="ECO:0000256" key="4">
    <source>
        <dbReference type="HAMAP-Rule" id="MF_01914"/>
    </source>
</evidence>
<dbReference type="GO" id="GO:0017089">
    <property type="term" value="F:glycolipid transfer activity"/>
    <property type="evidence" value="ECO:0007669"/>
    <property type="project" value="TreeGrafter"/>
</dbReference>
<dbReference type="HAMAP" id="MF_01914">
    <property type="entry name" value="LPS_assembly_LptA"/>
    <property type="match status" value="1"/>
</dbReference>